<dbReference type="EMBL" id="AFNT02000044">
    <property type="protein sequence ID" value="ERJ05105.1"/>
    <property type="molecule type" value="Genomic_DNA"/>
</dbReference>
<dbReference type="PROSITE" id="PS50966">
    <property type="entry name" value="ZF_SWIM"/>
    <property type="match status" value="1"/>
</dbReference>
<dbReference type="GO" id="GO:0008270">
    <property type="term" value="F:zinc ion binding"/>
    <property type="evidence" value="ECO:0007669"/>
    <property type="project" value="UniProtKB-KW"/>
</dbReference>
<protein>
    <submittedName>
        <fullName evidence="4">Zinc finger SWIM-type protein</fullName>
    </submittedName>
</protein>
<comment type="caution">
    <text evidence="4">The sequence shown here is derived from an EMBL/GenBank/DDBJ whole genome shotgun (WGS) entry which is preliminary data.</text>
</comment>
<feature type="domain" description="SWIM-type" evidence="3">
    <location>
        <begin position="122"/>
        <end position="156"/>
    </location>
</feature>
<evidence type="ECO:0000256" key="2">
    <source>
        <dbReference type="SAM" id="MobiDB-lite"/>
    </source>
</evidence>
<proteinExistence type="predicted"/>
<reference evidence="4 5" key="2">
    <citation type="journal article" date="2013" name="PLoS ONE">
        <title>INDIGO - INtegrated Data Warehouse of MIcrobial GenOmes with Examples from the Red Sea Extremophiles.</title>
        <authorList>
            <person name="Alam I."/>
            <person name="Antunes A."/>
            <person name="Kamau A.A."/>
            <person name="Ba Alawi W."/>
            <person name="Kalkatawi M."/>
            <person name="Stingl U."/>
            <person name="Bajic V.B."/>
        </authorList>
    </citation>
    <scope>NUCLEOTIDE SEQUENCE [LARGE SCALE GENOMIC DNA]</scope>
    <source>
        <strain evidence="4 5">SARL4B</strain>
    </source>
</reference>
<name>U2F444_9EURY</name>
<evidence type="ECO:0000313" key="5">
    <source>
        <dbReference type="Proteomes" id="UP000003861"/>
    </source>
</evidence>
<feature type="region of interest" description="Disordered" evidence="2">
    <location>
        <begin position="32"/>
        <end position="55"/>
    </location>
</feature>
<evidence type="ECO:0000256" key="1">
    <source>
        <dbReference type="PROSITE-ProRule" id="PRU00325"/>
    </source>
</evidence>
<keyword evidence="1" id="KW-0479">Metal-binding</keyword>
<dbReference type="RefSeq" id="WP_008526600.1">
    <property type="nucleotide sequence ID" value="NZ_AFNT02000044.1"/>
</dbReference>
<gene>
    <name evidence="4" type="ORF">HLRTI_002904</name>
</gene>
<feature type="compositionally biased region" description="Basic and acidic residues" evidence="2">
    <location>
        <begin position="39"/>
        <end position="48"/>
    </location>
</feature>
<accession>U2F444</accession>
<dbReference type="AlphaFoldDB" id="U2F444"/>
<keyword evidence="1" id="KW-0863">Zinc-finger</keyword>
<reference evidence="4 5" key="1">
    <citation type="journal article" date="2011" name="J. Bacteriol.">
        <title>Genome sequence of Halorhabdus tiamatea, the first archaeon isolated from a deep-sea anoxic brine lake.</title>
        <authorList>
            <person name="Antunes A."/>
            <person name="Alam I."/>
            <person name="Bajic V.B."/>
            <person name="Stingl U."/>
        </authorList>
    </citation>
    <scope>NUCLEOTIDE SEQUENCE [LARGE SCALE GENOMIC DNA]</scope>
    <source>
        <strain evidence="4 5">SARL4B</strain>
    </source>
</reference>
<organism evidence="4 5">
    <name type="scientific">Halorhabdus tiamatea SARL4B</name>
    <dbReference type="NCBI Taxonomy" id="1033806"/>
    <lineage>
        <taxon>Archaea</taxon>
        <taxon>Methanobacteriati</taxon>
        <taxon>Methanobacteriota</taxon>
        <taxon>Stenosarchaea group</taxon>
        <taxon>Halobacteria</taxon>
        <taxon>Halobacteriales</taxon>
        <taxon>Haloarculaceae</taxon>
        <taxon>Halorhabdus</taxon>
    </lineage>
</organism>
<evidence type="ECO:0000259" key="3">
    <source>
        <dbReference type="PROSITE" id="PS50966"/>
    </source>
</evidence>
<evidence type="ECO:0000313" key="4">
    <source>
        <dbReference type="EMBL" id="ERJ05105.1"/>
    </source>
</evidence>
<dbReference type="Proteomes" id="UP000003861">
    <property type="component" value="Unassembled WGS sequence"/>
</dbReference>
<keyword evidence="1" id="KW-0862">Zinc</keyword>
<sequence length="163" mass="18082">MAQSDDYEFEMFSLRKDTLALVAKEVREGNLTKAKRKGKNEIETRSEGDAQENGKAFVSSFEKGVEMVEAGGDYEIEIADMPSILEEHDAEIDPNTEINGEAAGVIRSHDHSGFGEAETSTYPVVHHESGFRVCTCAAQKYYIVCPHTLARVIERNWADAPVI</sequence>
<dbReference type="InterPro" id="IPR007527">
    <property type="entry name" value="Znf_SWIM"/>
</dbReference>